<keyword evidence="2" id="KW-1185">Reference proteome</keyword>
<name>M3ABZ2_PSEFD</name>
<sequence length="156" mass="16821">MSYSPSLFYEAPEWEVRGMHPLRQSHVDDTERQETGLLRLLAPQLSLLQQQPPYAPHPAATCSGSMSRQDDQAAIQTAIDSISSGQRVVITASGSIGATTITIDSSKTFEGGGTIDVGNRNGRGAIVEIQGGTVNGERNLRVIGIFPSRRRSMIIL</sequence>
<dbReference type="KEGG" id="pfj:MYCFIDRAFT_175640"/>
<proteinExistence type="predicted"/>
<dbReference type="GeneID" id="19333417"/>
<reference evidence="1 2" key="1">
    <citation type="journal article" date="2012" name="PLoS Pathog.">
        <title>Diverse lifestyles and strategies of plant pathogenesis encoded in the genomes of eighteen Dothideomycetes fungi.</title>
        <authorList>
            <person name="Ohm R.A."/>
            <person name="Feau N."/>
            <person name="Henrissat B."/>
            <person name="Schoch C.L."/>
            <person name="Horwitz B.A."/>
            <person name="Barry K.W."/>
            <person name="Condon B.J."/>
            <person name="Copeland A.C."/>
            <person name="Dhillon B."/>
            <person name="Glaser F."/>
            <person name="Hesse C.N."/>
            <person name="Kosti I."/>
            <person name="LaButti K."/>
            <person name="Lindquist E.A."/>
            <person name="Lucas S."/>
            <person name="Salamov A.A."/>
            <person name="Bradshaw R.E."/>
            <person name="Ciuffetti L."/>
            <person name="Hamelin R.C."/>
            <person name="Kema G.H.J."/>
            <person name="Lawrence C."/>
            <person name="Scott J.A."/>
            <person name="Spatafora J.W."/>
            <person name="Turgeon B.G."/>
            <person name="de Wit P.J.G.M."/>
            <person name="Zhong S."/>
            <person name="Goodwin S.B."/>
            <person name="Grigoriev I.V."/>
        </authorList>
    </citation>
    <scope>NUCLEOTIDE SEQUENCE [LARGE SCALE GENOMIC DNA]</scope>
    <source>
        <strain evidence="1 2">CIRAD86</strain>
    </source>
</reference>
<dbReference type="SUPFAM" id="SSF51126">
    <property type="entry name" value="Pectin lyase-like"/>
    <property type="match status" value="1"/>
</dbReference>
<protein>
    <submittedName>
        <fullName evidence="1">Uncharacterized protein</fullName>
    </submittedName>
</protein>
<dbReference type="EMBL" id="KB446559">
    <property type="protein sequence ID" value="EME82086.1"/>
    <property type="molecule type" value="Genomic_DNA"/>
</dbReference>
<evidence type="ECO:0000313" key="1">
    <source>
        <dbReference type="EMBL" id="EME82086.1"/>
    </source>
</evidence>
<dbReference type="RefSeq" id="XP_007927535.1">
    <property type="nucleotide sequence ID" value="XM_007929344.1"/>
</dbReference>
<evidence type="ECO:0000313" key="2">
    <source>
        <dbReference type="Proteomes" id="UP000016932"/>
    </source>
</evidence>
<dbReference type="Proteomes" id="UP000016932">
    <property type="component" value="Unassembled WGS sequence"/>
</dbReference>
<dbReference type="AlphaFoldDB" id="M3ABZ2"/>
<accession>M3ABZ2</accession>
<gene>
    <name evidence="1" type="ORF">MYCFIDRAFT_175640</name>
</gene>
<dbReference type="OrthoDB" id="5576103at2759"/>
<organism evidence="1 2">
    <name type="scientific">Pseudocercospora fijiensis (strain CIRAD86)</name>
    <name type="common">Black leaf streak disease fungus</name>
    <name type="synonym">Mycosphaerella fijiensis</name>
    <dbReference type="NCBI Taxonomy" id="383855"/>
    <lineage>
        <taxon>Eukaryota</taxon>
        <taxon>Fungi</taxon>
        <taxon>Dikarya</taxon>
        <taxon>Ascomycota</taxon>
        <taxon>Pezizomycotina</taxon>
        <taxon>Dothideomycetes</taxon>
        <taxon>Dothideomycetidae</taxon>
        <taxon>Mycosphaerellales</taxon>
        <taxon>Mycosphaerellaceae</taxon>
        <taxon>Pseudocercospora</taxon>
    </lineage>
</organism>
<dbReference type="HOGENOM" id="CLU_1687452_0_0_1"/>
<dbReference type="VEuPathDB" id="FungiDB:MYCFIDRAFT_175640"/>
<dbReference type="InterPro" id="IPR011050">
    <property type="entry name" value="Pectin_lyase_fold/virulence"/>
</dbReference>
<dbReference type="eggNOG" id="ENOG502RHIH">
    <property type="taxonomic scope" value="Eukaryota"/>
</dbReference>